<dbReference type="PANTHER" id="PTHR28055:SF1">
    <property type="entry name" value="ALTERED INHERITANCE OF MITOCHONDRIA PROTEIN 41, MITOCHONDRIAL"/>
    <property type="match status" value="1"/>
</dbReference>
<protein>
    <submittedName>
        <fullName evidence="1">GatB/YqeY domain-containing protein</fullName>
    </submittedName>
</protein>
<keyword evidence="2" id="KW-1185">Reference proteome</keyword>
<dbReference type="InterPro" id="IPR042184">
    <property type="entry name" value="YqeY/Aim41_N"/>
</dbReference>
<evidence type="ECO:0000313" key="2">
    <source>
        <dbReference type="Proteomes" id="UP001623660"/>
    </source>
</evidence>
<dbReference type="InterPro" id="IPR003789">
    <property type="entry name" value="Asn/Gln_tRNA_amidoTrase-B-like"/>
</dbReference>
<organism evidence="1 2">
    <name type="scientific">Candidatus Clostridium eludens</name>
    <dbReference type="NCBI Taxonomy" id="3381663"/>
    <lineage>
        <taxon>Bacteria</taxon>
        <taxon>Bacillati</taxon>
        <taxon>Bacillota</taxon>
        <taxon>Clostridia</taxon>
        <taxon>Eubacteriales</taxon>
        <taxon>Clostridiaceae</taxon>
        <taxon>Clostridium</taxon>
    </lineage>
</organism>
<comment type="caution">
    <text evidence="1">The sequence shown here is derived from an EMBL/GenBank/DDBJ whole genome shotgun (WGS) entry which is preliminary data.</text>
</comment>
<gene>
    <name evidence="1" type="ORF">ACJDU8_09610</name>
</gene>
<evidence type="ECO:0000313" key="1">
    <source>
        <dbReference type="EMBL" id="MFL0195816.1"/>
    </source>
</evidence>
<sequence length="114" mass="13295">MSLKEKLQQNQKFDLKLKNDFRSNMTSMAESGILLVEKADGKKLDDEKIIDMLLKEVKEIRESILECKKSKRWDLVCKTKSKIDILLNYLPQQLSKKKLSQLLGKQLTGWVQRA</sequence>
<name>A0ABW8SKS5_9CLOT</name>
<accession>A0ABW8SKS5</accession>
<proteinExistence type="predicted"/>
<dbReference type="Pfam" id="PF09424">
    <property type="entry name" value="YqeY"/>
    <property type="match status" value="1"/>
</dbReference>
<dbReference type="Proteomes" id="UP001623660">
    <property type="component" value="Unassembled WGS sequence"/>
</dbReference>
<dbReference type="PANTHER" id="PTHR28055">
    <property type="entry name" value="ALTERED INHERITANCE OF MITOCHONDRIA PROTEIN 41, MITOCHONDRIAL"/>
    <property type="match status" value="1"/>
</dbReference>
<dbReference type="Gene3D" id="1.10.1510.10">
    <property type="entry name" value="Uncharacterised protein YqeY/AIM41 PF09424, N-terminal domain"/>
    <property type="match status" value="1"/>
</dbReference>
<reference evidence="1 2" key="1">
    <citation type="submission" date="2024-11" db="EMBL/GenBank/DDBJ databases">
        <authorList>
            <person name="Heng Y.C."/>
            <person name="Lim A.C.H."/>
            <person name="Lee J.K.Y."/>
            <person name="Kittelmann S."/>
        </authorList>
    </citation>
    <scope>NUCLEOTIDE SEQUENCE [LARGE SCALE GENOMIC DNA]</scope>
    <source>
        <strain evidence="1 2">WILCCON 0269</strain>
    </source>
</reference>
<dbReference type="SUPFAM" id="SSF89095">
    <property type="entry name" value="GatB/YqeY motif"/>
    <property type="match status" value="1"/>
</dbReference>
<dbReference type="InterPro" id="IPR019004">
    <property type="entry name" value="YqeY/Aim41"/>
</dbReference>
<dbReference type="RefSeq" id="WP_406791933.1">
    <property type="nucleotide sequence ID" value="NZ_JBJHZX010000012.1"/>
</dbReference>
<dbReference type="EMBL" id="JBJHZX010000012">
    <property type="protein sequence ID" value="MFL0195816.1"/>
    <property type="molecule type" value="Genomic_DNA"/>
</dbReference>